<reference evidence="1" key="2">
    <citation type="journal article" date="2023" name="Int. J. Mol. Sci.">
        <title>De Novo Assembly and Annotation of 11 Diverse Shrub Willow (Salix) Genomes Reveals Novel Gene Organization in Sex-Linked Regions.</title>
        <authorList>
            <person name="Hyden B."/>
            <person name="Feng K."/>
            <person name="Yates T.B."/>
            <person name="Jawdy S."/>
            <person name="Cereghino C."/>
            <person name="Smart L.B."/>
            <person name="Muchero W."/>
        </authorList>
    </citation>
    <scope>NUCLEOTIDE SEQUENCE</scope>
    <source>
        <tissue evidence="1">Shoot tip</tissue>
    </source>
</reference>
<protein>
    <submittedName>
        <fullName evidence="1">Uncharacterized protein</fullName>
    </submittedName>
</protein>
<evidence type="ECO:0000313" key="2">
    <source>
        <dbReference type="Proteomes" id="UP001151752"/>
    </source>
</evidence>
<evidence type="ECO:0000313" key="1">
    <source>
        <dbReference type="EMBL" id="KAJ6723284.1"/>
    </source>
</evidence>
<feature type="non-terminal residue" evidence="1">
    <location>
        <position position="132"/>
    </location>
</feature>
<organism evidence="1 2">
    <name type="scientific">Salix koriyanagi</name>
    <dbReference type="NCBI Taxonomy" id="2511006"/>
    <lineage>
        <taxon>Eukaryota</taxon>
        <taxon>Viridiplantae</taxon>
        <taxon>Streptophyta</taxon>
        <taxon>Embryophyta</taxon>
        <taxon>Tracheophyta</taxon>
        <taxon>Spermatophyta</taxon>
        <taxon>Magnoliopsida</taxon>
        <taxon>eudicotyledons</taxon>
        <taxon>Gunneridae</taxon>
        <taxon>Pentapetalae</taxon>
        <taxon>rosids</taxon>
        <taxon>fabids</taxon>
        <taxon>Malpighiales</taxon>
        <taxon>Salicaceae</taxon>
        <taxon>Saliceae</taxon>
        <taxon>Salix</taxon>
    </lineage>
</organism>
<proteinExistence type="predicted"/>
<keyword evidence="2" id="KW-1185">Reference proteome</keyword>
<name>A0A9Q0Z6H9_9ROSI</name>
<dbReference type="AlphaFoldDB" id="A0A9Q0Z6H9"/>
<reference evidence="1" key="1">
    <citation type="submission" date="2022-11" db="EMBL/GenBank/DDBJ databases">
        <authorList>
            <person name="Hyden B.L."/>
            <person name="Feng K."/>
            <person name="Yates T."/>
            <person name="Jawdy S."/>
            <person name="Smart L.B."/>
            <person name="Muchero W."/>
        </authorList>
    </citation>
    <scope>NUCLEOTIDE SEQUENCE</scope>
    <source>
        <tissue evidence="1">Shoot tip</tissue>
    </source>
</reference>
<comment type="caution">
    <text evidence="1">The sequence shown here is derived from an EMBL/GenBank/DDBJ whole genome shotgun (WGS) entry which is preliminary data.</text>
</comment>
<dbReference type="Proteomes" id="UP001151752">
    <property type="component" value="Chromosome 14"/>
</dbReference>
<gene>
    <name evidence="1" type="ORF">OIU74_007783</name>
</gene>
<accession>A0A9Q0Z6H9</accession>
<sequence>MSILETKKLKIPIHVSLITTSRLVNIGKATLTTVVPIEMISHESSSTALSIRALLPQPLDFAAIINLIELEHSELDLVLNLGFHIVDCVRRLNLEGYSLSRQGFHEDLHLRLLGFLETRSGWGSRFRLKVFC</sequence>
<dbReference type="EMBL" id="JAPFFM010000013">
    <property type="protein sequence ID" value="KAJ6723284.1"/>
    <property type="molecule type" value="Genomic_DNA"/>
</dbReference>